<evidence type="ECO:0000313" key="4">
    <source>
        <dbReference type="Proteomes" id="UP000275394"/>
    </source>
</evidence>
<keyword evidence="4" id="KW-1185">Reference proteome</keyword>
<comment type="caution">
    <text evidence="3">The sequence shown here is derived from an EMBL/GenBank/DDBJ whole genome shotgun (WGS) entry which is preliminary data.</text>
</comment>
<gene>
    <name evidence="3" type="ORF">EDC56_3766</name>
</gene>
<protein>
    <submittedName>
        <fullName evidence="3">Uncharacterized protein DUF3859</fullName>
    </submittedName>
</protein>
<evidence type="ECO:0000259" key="2">
    <source>
        <dbReference type="Pfam" id="PF12975"/>
    </source>
</evidence>
<keyword evidence="1" id="KW-1133">Transmembrane helix</keyword>
<sequence>MLILSGLNALVCFIFLIVFPLLSFADERIKVKMIDFGLYEAKSSGRMVQSYGLYNGYFRPSSSLEQIKETNGIIGSLGTTFGFRYMVTMLPLSNSREANFCGSHPPIINSVTGIASTKDCYKYLLRPGKVQWHTFFFEDQTEIVRGVWRLYIEKDGDILIEKEFDVK</sequence>
<evidence type="ECO:0000313" key="3">
    <source>
        <dbReference type="EMBL" id="ROR94951.1"/>
    </source>
</evidence>
<dbReference type="InterPro" id="IPR024331">
    <property type="entry name" value="DUF3859"/>
</dbReference>
<dbReference type="Proteomes" id="UP000275394">
    <property type="component" value="Unassembled WGS sequence"/>
</dbReference>
<feature type="transmembrane region" description="Helical" evidence="1">
    <location>
        <begin position="6"/>
        <end position="25"/>
    </location>
</feature>
<dbReference type="Gene3D" id="2.60.40.2390">
    <property type="match status" value="1"/>
</dbReference>
<keyword evidence="1" id="KW-0472">Membrane</keyword>
<reference evidence="3 4" key="1">
    <citation type="submission" date="2018-11" db="EMBL/GenBank/DDBJ databases">
        <title>Genomic Encyclopedia of Type Strains, Phase IV (KMG-IV): sequencing the most valuable type-strain genomes for metagenomic binning, comparative biology and taxonomic classification.</title>
        <authorList>
            <person name="Goeker M."/>
        </authorList>
    </citation>
    <scope>NUCLEOTIDE SEQUENCE [LARGE SCALE GENOMIC DNA]</scope>
    <source>
        <strain evidence="3 4">DSM 100316</strain>
    </source>
</reference>
<keyword evidence="1" id="KW-0812">Transmembrane</keyword>
<feature type="domain" description="DUF3859" evidence="2">
    <location>
        <begin position="48"/>
        <end position="166"/>
    </location>
</feature>
<name>A0A3N2D593_9GAMM</name>
<accession>A0A3N2D593</accession>
<dbReference type="Pfam" id="PF12975">
    <property type="entry name" value="DUF3859"/>
    <property type="match status" value="1"/>
</dbReference>
<organism evidence="3 4">
    <name type="scientific">Sinobacterium caligoides</name>
    <dbReference type="NCBI Taxonomy" id="933926"/>
    <lineage>
        <taxon>Bacteria</taxon>
        <taxon>Pseudomonadati</taxon>
        <taxon>Pseudomonadota</taxon>
        <taxon>Gammaproteobacteria</taxon>
        <taxon>Cellvibrionales</taxon>
        <taxon>Spongiibacteraceae</taxon>
        <taxon>Sinobacterium</taxon>
    </lineage>
</organism>
<dbReference type="EMBL" id="RKHR01000009">
    <property type="protein sequence ID" value="ROR94951.1"/>
    <property type="molecule type" value="Genomic_DNA"/>
</dbReference>
<proteinExistence type="predicted"/>
<evidence type="ECO:0000256" key="1">
    <source>
        <dbReference type="SAM" id="Phobius"/>
    </source>
</evidence>
<dbReference type="AlphaFoldDB" id="A0A3N2D593"/>